<dbReference type="Pfam" id="PF04246">
    <property type="entry name" value="RseC_MucC"/>
    <property type="match status" value="1"/>
</dbReference>
<keyword evidence="3" id="KW-1185">Reference proteome</keyword>
<dbReference type="EMBL" id="FQZS01000022">
    <property type="protein sequence ID" value="SHJ23703.1"/>
    <property type="molecule type" value="Genomic_DNA"/>
</dbReference>
<proteinExistence type="predicted"/>
<gene>
    <name evidence="2" type="ORF">SAMN02745176_02864</name>
</gene>
<keyword evidence="1" id="KW-0472">Membrane</keyword>
<evidence type="ECO:0000313" key="3">
    <source>
        <dbReference type="Proteomes" id="UP000184442"/>
    </source>
</evidence>
<dbReference type="AlphaFoldDB" id="A0A1M6HNI7"/>
<reference evidence="2 3" key="1">
    <citation type="submission" date="2016-11" db="EMBL/GenBank/DDBJ databases">
        <authorList>
            <person name="Jaros S."/>
            <person name="Januszkiewicz K."/>
            <person name="Wedrychowicz H."/>
        </authorList>
    </citation>
    <scope>NUCLEOTIDE SEQUENCE [LARGE SCALE GENOMIC DNA]</scope>
    <source>
        <strain evidence="2 3">DSM 19022</strain>
    </source>
</reference>
<dbReference type="OrthoDB" id="307768at2"/>
<dbReference type="InterPro" id="IPR026268">
    <property type="entry name" value="RseC"/>
</dbReference>
<keyword evidence="1" id="KW-1133">Transmembrane helix</keyword>
<protein>
    <submittedName>
        <fullName evidence="2">Positive regulator of sigma(E), RseC/MucC</fullName>
    </submittedName>
</protein>
<dbReference type="Proteomes" id="UP000184442">
    <property type="component" value="Unassembled WGS sequence"/>
</dbReference>
<name>A0A1M6HNI7_9FIRM</name>
<feature type="transmembrane region" description="Helical" evidence="1">
    <location>
        <begin position="108"/>
        <end position="125"/>
    </location>
</feature>
<dbReference type="PANTHER" id="PTHR35867:SF1">
    <property type="entry name" value="PROTEIN RSEC"/>
    <property type="match status" value="1"/>
</dbReference>
<dbReference type="PANTHER" id="PTHR35867">
    <property type="entry name" value="PROTEIN RSEC"/>
    <property type="match status" value="1"/>
</dbReference>
<dbReference type="PIRSF" id="PIRSF004923">
    <property type="entry name" value="RseC"/>
    <property type="match status" value="1"/>
</dbReference>
<dbReference type="STRING" id="1122184.SAMN02745176_02864"/>
<evidence type="ECO:0000256" key="1">
    <source>
        <dbReference type="SAM" id="Phobius"/>
    </source>
</evidence>
<keyword evidence="1" id="KW-0812">Transmembrane</keyword>
<sequence>MKVGKMLEFGKIIEVDNGIAKVLITRHAACGDCGACQVGRENLNMILTVENTVGGNPGDKVEIELKTENFLFATLIMYGIPLLGLIIGLVGGYYAAKALGYNENLSQMIAAVAGLLVISMSYMAIKMKESAIKNMNKFKPVLIRIVKD</sequence>
<dbReference type="InterPro" id="IPR007359">
    <property type="entry name" value="SigmaE_reg_RseC_MucC"/>
</dbReference>
<feature type="transmembrane region" description="Helical" evidence="1">
    <location>
        <begin position="70"/>
        <end position="96"/>
    </location>
</feature>
<organism evidence="2 3">
    <name type="scientific">Lutispora thermophila DSM 19022</name>
    <dbReference type="NCBI Taxonomy" id="1122184"/>
    <lineage>
        <taxon>Bacteria</taxon>
        <taxon>Bacillati</taxon>
        <taxon>Bacillota</taxon>
        <taxon>Clostridia</taxon>
        <taxon>Lutisporales</taxon>
        <taxon>Lutisporaceae</taxon>
        <taxon>Lutispora</taxon>
    </lineage>
</organism>
<evidence type="ECO:0000313" key="2">
    <source>
        <dbReference type="EMBL" id="SHJ23703.1"/>
    </source>
</evidence>
<accession>A0A1M6HNI7</accession>